<gene>
    <name evidence="1" type="ORF">HHI36_015088</name>
</gene>
<accession>A0ABD2N4K3</accession>
<reference evidence="1 2" key="1">
    <citation type="journal article" date="2021" name="BMC Biol.">
        <title>Horizontally acquired antibacterial genes associated with adaptive radiation of ladybird beetles.</title>
        <authorList>
            <person name="Li H.S."/>
            <person name="Tang X.F."/>
            <person name="Huang Y.H."/>
            <person name="Xu Z.Y."/>
            <person name="Chen M.L."/>
            <person name="Du X.Y."/>
            <person name="Qiu B.Y."/>
            <person name="Chen P.T."/>
            <person name="Zhang W."/>
            <person name="Slipinski A."/>
            <person name="Escalona H.E."/>
            <person name="Waterhouse R.M."/>
            <person name="Zwick A."/>
            <person name="Pang H."/>
        </authorList>
    </citation>
    <scope>NUCLEOTIDE SEQUENCE [LARGE SCALE GENOMIC DNA]</scope>
    <source>
        <strain evidence="1">SYSU2018</strain>
    </source>
</reference>
<name>A0ABD2N4K3_9CUCU</name>
<dbReference type="AlphaFoldDB" id="A0ABD2N4K3"/>
<evidence type="ECO:0000313" key="2">
    <source>
        <dbReference type="Proteomes" id="UP001516400"/>
    </source>
</evidence>
<evidence type="ECO:0000313" key="1">
    <source>
        <dbReference type="EMBL" id="KAL3273658.1"/>
    </source>
</evidence>
<dbReference type="Proteomes" id="UP001516400">
    <property type="component" value="Unassembled WGS sequence"/>
</dbReference>
<sequence>MAQSYRSRSKNLNYGAAIFLGRVYEKNDFCLYHQNVELMLHGANLTTVDHKDLLAVIVCNIDKYNCMVTGKYQDCPGQQALRLIFEESKEA</sequence>
<dbReference type="EMBL" id="JABFTP020000062">
    <property type="protein sequence ID" value="KAL3273658.1"/>
    <property type="molecule type" value="Genomic_DNA"/>
</dbReference>
<organism evidence="1 2">
    <name type="scientific">Cryptolaemus montrouzieri</name>
    <dbReference type="NCBI Taxonomy" id="559131"/>
    <lineage>
        <taxon>Eukaryota</taxon>
        <taxon>Metazoa</taxon>
        <taxon>Ecdysozoa</taxon>
        <taxon>Arthropoda</taxon>
        <taxon>Hexapoda</taxon>
        <taxon>Insecta</taxon>
        <taxon>Pterygota</taxon>
        <taxon>Neoptera</taxon>
        <taxon>Endopterygota</taxon>
        <taxon>Coleoptera</taxon>
        <taxon>Polyphaga</taxon>
        <taxon>Cucujiformia</taxon>
        <taxon>Coccinelloidea</taxon>
        <taxon>Coccinellidae</taxon>
        <taxon>Scymninae</taxon>
        <taxon>Scymnini</taxon>
        <taxon>Cryptolaemus</taxon>
    </lineage>
</organism>
<protein>
    <submittedName>
        <fullName evidence="1">Uncharacterized protein</fullName>
    </submittedName>
</protein>
<proteinExistence type="predicted"/>
<keyword evidence="2" id="KW-1185">Reference proteome</keyword>
<comment type="caution">
    <text evidence="1">The sequence shown here is derived from an EMBL/GenBank/DDBJ whole genome shotgun (WGS) entry which is preliminary data.</text>
</comment>